<evidence type="ECO:0000256" key="2">
    <source>
        <dbReference type="SAM" id="SignalP"/>
    </source>
</evidence>
<gene>
    <name evidence="4" type="ORF">DDE83_006463</name>
</gene>
<dbReference type="AlphaFoldDB" id="A0A364MZK4"/>
<organism evidence="4 5">
    <name type="scientific">Stemphylium lycopersici</name>
    <name type="common">Tomato gray leaf spot disease fungus</name>
    <name type="synonym">Thyrospora lycopersici</name>
    <dbReference type="NCBI Taxonomy" id="183478"/>
    <lineage>
        <taxon>Eukaryota</taxon>
        <taxon>Fungi</taxon>
        <taxon>Dikarya</taxon>
        <taxon>Ascomycota</taxon>
        <taxon>Pezizomycotina</taxon>
        <taxon>Dothideomycetes</taxon>
        <taxon>Pleosporomycetidae</taxon>
        <taxon>Pleosporales</taxon>
        <taxon>Pleosporineae</taxon>
        <taxon>Pleosporaceae</taxon>
        <taxon>Stemphylium</taxon>
    </lineage>
</organism>
<dbReference type="InterPro" id="IPR050904">
    <property type="entry name" value="Adhesion/Biosynth-related"/>
</dbReference>
<feature type="compositionally biased region" description="Polar residues" evidence="1">
    <location>
        <begin position="321"/>
        <end position="339"/>
    </location>
</feature>
<dbReference type="OrthoDB" id="286301at2759"/>
<feature type="signal peptide" evidence="2">
    <location>
        <begin position="1"/>
        <end position="16"/>
    </location>
</feature>
<accession>A0A364MZK4</accession>
<dbReference type="PANTHER" id="PTHR10900">
    <property type="entry name" value="PERIOSTIN-RELATED"/>
    <property type="match status" value="1"/>
</dbReference>
<dbReference type="STRING" id="183478.A0A364MZK4"/>
<reference evidence="5" key="1">
    <citation type="submission" date="2018-05" db="EMBL/GenBank/DDBJ databases">
        <title>Draft genome sequence of Stemphylium lycopersici strain CIDEFI 213.</title>
        <authorList>
            <person name="Medina R."/>
            <person name="Franco M.E.E."/>
            <person name="Lucentini C.G."/>
            <person name="Saparrat M.C.N."/>
            <person name="Balatti P.A."/>
        </authorList>
    </citation>
    <scope>NUCLEOTIDE SEQUENCE [LARGE SCALE GENOMIC DNA]</scope>
    <source>
        <strain evidence="5">CIDEFI 213</strain>
    </source>
</reference>
<dbReference type="InterPro" id="IPR000782">
    <property type="entry name" value="FAS1_domain"/>
</dbReference>
<evidence type="ECO:0000256" key="1">
    <source>
        <dbReference type="SAM" id="MobiDB-lite"/>
    </source>
</evidence>
<dbReference type="Gene3D" id="2.30.180.10">
    <property type="entry name" value="FAS1 domain"/>
    <property type="match status" value="2"/>
</dbReference>
<name>A0A364MZK4_STELY</name>
<dbReference type="GO" id="GO:0016236">
    <property type="term" value="P:macroautophagy"/>
    <property type="evidence" value="ECO:0007669"/>
    <property type="project" value="TreeGrafter"/>
</dbReference>
<dbReference type="EMBL" id="QGDH01000100">
    <property type="protein sequence ID" value="RAR07418.1"/>
    <property type="molecule type" value="Genomic_DNA"/>
</dbReference>
<dbReference type="InterPro" id="IPR036378">
    <property type="entry name" value="FAS1_dom_sf"/>
</dbReference>
<dbReference type="PROSITE" id="PS50213">
    <property type="entry name" value="FAS1"/>
    <property type="match status" value="2"/>
</dbReference>
<evidence type="ECO:0000259" key="3">
    <source>
        <dbReference type="PROSITE" id="PS50213"/>
    </source>
</evidence>
<dbReference type="SMART" id="SM00554">
    <property type="entry name" value="FAS1"/>
    <property type="match status" value="2"/>
</dbReference>
<sequence length="391" mass="39813">MLKQLSIAALAGLAFAQDSTPDLATALSGTDELSTLQGLVPQSLLGALGGAQNITILAPSNSAFEKINADTLESLTSNEGMLAALLQYHVLNGTYLASAIPDDGVFVPSLLTNEMYTNVTGGQVVEAESEDDSVVFYSGLMNNATVTTANVNFTGGVIHIIDTVLSIPMVASDVLTAAGLSSLRGAVVAADLVDTVNTTPNVTIFAPTNEAFQNIGSALGNLSTEDLTSILTYHVVAGTIGYSTGLMNGTQLTTANGEMLTVTVGDEGVFVNNAKVVTADVLIANGVVHVIDQVLNPSNMTASDADNDDDDEGSPAFEGASSVSEAPFTSGQPTMSTTLAGGAAPTGNNDNNDNNDDNDNSPEQTTNAAAPMQTGAVGMGALFGAAAVYFM</sequence>
<feature type="domain" description="FAS1" evidence="3">
    <location>
        <begin position="20"/>
        <end position="165"/>
    </location>
</feature>
<dbReference type="Pfam" id="PF02469">
    <property type="entry name" value="Fasciclin"/>
    <property type="match status" value="2"/>
</dbReference>
<feature type="chain" id="PRO_5017040466" evidence="2">
    <location>
        <begin position="17"/>
        <end position="391"/>
    </location>
</feature>
<dbReference type="FunFam" id="2.30.180.10:FF:000032">
    <property type="entry name" value="Fasciclin domain-containing protein, putative"/>
    <property type="match status" value="1"/>
</dbReference>
<keyword evidence="2" id="KW-0732">Signal</keyword>
<dbReference type="PANTHER" id="PTHR10900:SF77">
    <property type="entry name" value="FI19380P1"/>
    <property type="match status" value="1"/>
</dbReference>
<comment type="caution">
    <text evidence="4">The sequence shown here is derived from an EMBL/GenBank/DDBJ whole genome shotgun (WGS) entry which is preliminary data.</text>
</comment>
<feature type="region of interest" description="Disordered" evidence="1">
    <location>
        <begin position="299"/>
        <end position="372"/>
    </location>
</feature>
<evidence type="ECO:0000313" key="4">
    <source>
        <dbReference type="EMBL" id="RAR07418.1"/>
    </source>
</evidence>
<dbReference type="GO" id="GO:0000329">
    <property type="term" value="C:fungal-type vacuole membrane"/>
    <property type="evidence" value="ECO:0007669"/>
    <property type="project" value="TreeGrafter"/>
</dbReference>
<feature type="domain" description="FAS1" evidence="3">
    <location>
        <begin position="167"/>
        <end position="295"/>
    </location>
</feature>
<protein>
    <submittedName>
        <fullName evidence="4">Beta-ig-h3 fasciclin</fullName>
    </submittedName>
</protein>
<evidence type="ECO:0000313" key="5">
    <source>
        <dbReference type="Proteomes" id="UP000249619"/>
    </source>
</evidence>
<keyword evidence="5" id="KW-1185">Reference proteome</keyword>
<dbReference type="SUPFAM" id="SSF82153">
    <property type="entry name" value="FAS1 domain"/>
    <property type="match status" value="2"/>
</dbReference>
<dbReference type="Proteomes" id="UP000249619">
    <property type="component" value="Unassembled WGS sequence"/>
</dbReference>
<proteinExistence type="predicted"/>